<comment type="caution">
    <text evidence="3">The sequence shown here is derived from an EMBL/GenBank/DDBJ whole genome shotgun (WGS) entry which is preliminary data.</text>
</comment>
<gene>
    <name evidence="3" type="ORF">JQ619_37590</name>
</gene>
<keyword evidence="4" id="KW-1185">Reference proteome</keyword>
<protein>
    <submittedName>
        <fullName evidence="3">Uncharacterized protein</fullName>
    </submittedName>
</protein>
<evidence type="ECO:0000256" key="2">
    <source>
        <dbReference type="SAM" id="SignalP"/>
    </source>
</evidence>
<dbReference type="EMBL" id="JAFCLK010000068">
    <property type="protein sequence ID" value="MBR1141475.1"/>
    <property type="molecule type" value="Genomic_DNA"/>
</dbReference>
<organism evidence="3 4">
    <name type="scientific">Bradyrhizobium denitrificans</name>
    <dbReference type="NCBI Taxonomy" id="2734912"/>
    <lineage>
        <taxon>Bacteria</taxon>
        <taxon>Pseudomonadati</taxon>
        <taxon>Pseudomonadota</taxon>
        <taxon>Alphaproteobacteria</taxon>
        <taxon>Hyphomicrobiales</taxon>
        <taxon>Nitrobacteraceae</taxon>
        <taxon>Bradyrhizobium</taxon>
    </lineage>
</organism>
<name>A0ABS5GJZ3_9BRAD</name>
<feature type="compositionally biased region" description="Basic residues" evidence="1">
    <location>
        <begin position="66"/>
        <end position="81"/>
    </location>
</feature>
<sequence>MPQCLRLIMAVVATALAMVTASEPVLARGAAANIMNSPGYQRRLQESRQQLGAQPPAPFVAEPRYHSPRYKAKRHRHHHTR</sequence>
<evidence type="ECO:0000313" key="4">
    <source>
        <dbReference type="Proteomes" id="UP001314635"/>
    </source>
</evidence>
<dbReference type="RefSeq" id="WP_172244075.1">
    <property type="nucleotide sequence ID" value="NZ_JABFDP010000061.1"/>
</dbReference>
<keyword evidence="2" id="KW-0732">Signal</keyword>
<accession>A0ABS5GJZ3</accession>
<evidence type="ECO:0000313" key="3">
    <source>
        <dbReference type="EMBL" id="MBR1141475.1"/>
    </source>
</evidence>
<reference evidence="4" key="1">
    <citation type="journal article" date="2021" name="ISME J.">
        <title>Evolutionary origin and ecological implication of a unique nif island in free-living Bradyrhizobium lineages.</title>
        <authorList>
            <person name="Tao J."/>
        </authorList>
    </citation>
    <scope>NUCLEOTIDE SEQUENCE [LARGE SCALE GENOMIC DNA]</scope>
    <source>
        <strain evidence="4">SZCCT0094</strain>
    </source>
</reference>
<feature type="signal peptide" evidence="2">
    <location>
        <begin position="1"/>
        <end position="27"/>
    </location>
</feature>
<dbReference type="Proteomes" id="UP001314635">
    <property type="component" value="Unassembled WGS sequence"/>
</dbReference>
<feature type="region of interest" description="Disordered" evidence="1">
    <location>
        <begin position="44"/>
        <end position="81"/>
    </location>
</feature>
<evidence type="ECO:0000256" key="1">
    <source>
        <dbReference type="SAM" id="MobiDB-lite"/>
    </source>
</evidence>
<proteinExistence type="predicted"/>
<feature type="chain" id="PRO_5045757177" evidence="2">
    <location>
        <begin position="28"/>
        <end position="81"/>
    </location>
</feature>